<reference evidence="3" key="1">
    <citation type="submission" date="2016-07" db="EMBL/GenBank/DDBJ databases">
        <authorList>
            <consortium name="Pathogen Informatics"/>
        </authorList>
    </citation>
    <scope>NUCLEOTIDE SEQUENCE [LARGE SCALE GENOMIC DNA]</scope>
</reference>
<organism evidence="2 3">
    <name type="scientific">Plasmodium vivax</name>
    <name type="common">malaria parasite P. vivax</name>
    <dbReference type="NCBI Taxonomy" id="5855"/>
    <lineage>
        <taxon>Eukaryota</taxon>
        <taxon>Sar</taxon>
        <taxon>Alveolata</taxon>
        <taxon>Apicomplexa</taxon>
        <taxon>Aconoidasida</taxon>
        <taxon>Haemosporida</taxon>
        <taxon>Plasmodiidae</taxon>
        <taxon>Plasmodium</taxon>
        <taxon>Plasmodium (Plasmodium)</taxon>
    </lineage>
</organism>
<dbReference type="EMBL" id="LT635624">
    <property type="protein sequence ID" value="VUZ98524.1"/>
    <property type="molecule type" value="Genomic_DNA"/>
</dbReference>
<protein>
    <submittedName>
        <fullName evidence="2">VIR protein</fullName>
    </submittedName>
</protein>
<dbReference type="VEuPathDB" id="PlasmoDB:PVPAM_130062600"/>
<name>A0A565A1V2_PLAVI</name>
<dbReference type="AlphaFoldDB" id="A0A565A1V2"/>
<evidence type="ECO:0000313" key="2">
    <source>
        <dbReference type="EMBL" id="VUZ98524.1"/>
    </source>
</evidence>
<dbReference type="Proteomes" id="UP000220605">
    <property type="component" value="Chromosome 13"/>
</dbReference>
<sequence>MAQREPDYDVFDNLEVFEEFDRQISTEYVSYQKAQFCDYVDFDINYKFELTEICKKFVMFFKKCLIQYPDTDHQSKNSKYPEYMNYWLSNKFENKAIFKTFKNSFYQKIKNNYDKFEAEDKLRDKIFPIDNNSFINMSTLYKLYKKYHEAKGKKYTACIDFLNHWKDEYNTCLKGCYFQGNKRLCEALKKFRDNYETNKSTTKPACNGDKMNSLPDIIWLEVSNVLYKGYKKIGHKLTGNTSYSSATGLSKITYNLLFENDENKKNCTMMEILHGFLQYFNANKSKSEIITFVNEFFTYYYVKNKEDYKKIFEECSTKTNTKEYCILYNNCSDEIDGDLLKVGNNLGTSLEEKVESIRKSSSEYSFMENIMSVIKDHANISTTMPTLICTLLILFLSSFFLYKFTPIGS</sequence>
<dbReference type="VEuPathDB" id="PlasmoDB:PVW1_130054100"/>
<gene>
    <name evidence="2" type="ORF">PVP01_1347700</name>
</gene>
<keyword evidence="1" id="KW-0472">Membrane</keyword>
<proteinExistence type="predicted"/>
<evidence type="ECO:0000256" key="1">
    <source>
        <dbReference type="SAM" id="Phobius"/>
    </source>
</evidence>
<dbReference type="VEuPathDB" id="PlasmoDB:PVX_101570"/>
<feature type="transmembrane region" description="Helical" evidence="1">
    <location>
        <begin position="384"/>
        <end position="402"/>
    </location>
</feature>
<dbReference type="VEuPathDB" id="PlasmoDB:PVP01_1347700"/>
<evidence type="ECO:0000313" key="3">
    <source>
        <dbReference type="Proteomes" id="UP000220605"/>
    </source>
</evidence>
<accession>A0A565A1V2</accession>
<keyword evidence="1" id="KW-1133">Transmembrane helix</keyword>
<dbReference type="OrthoDB" id="386681at2759"/>
<keyword evidence="1" id="KW-0812">Transmembrane</keyword>